<feature type="chain" id="PRO_5046479713" evidence="1">
    <location>
        <begin position="26"/>
        <end position="441"/>
    </location>
</feature>
<dbReference type="NCBIfam" id="NF038122">
    <property type="entry name" value="metallo_LGF"/>
    <property type="match status" value="1"/>
</dbReference>
<keyword evidence="4" id="KW-1185">Reference proteome</keyword>
<dbReference type="InterPro" id="IPR013424">
    <property type="entry name" value="Ice-binding_C"/>
</dbReference>
<keyword evidence="3" id="KW-0482">Metalloprotease</keyword>
<keyword evidence="1" id="KW-0732">Signal</keyword>
<name>A0ABW4I439_9SPHN</name>
<keyword evidence="3" id="KW-0378">Hydrolase</keyword>
<dbReference type="InterPro" id="IPR024079">
    <property type="entry name" value="MetalloPept_cat_dom_sf"/>
</dbReference>
<evidence type="ECO:0000313" key="4">
    <source>
        <dbReference type="Proteomes" id="UP001597115"/>
    </source>
</evidence>
<accession>A0ABW4I439</accession>
<evidence type="ECO:0000259" key="2">
    <source>
        <dbReference type="Pfam" id="PF07589"/>
    </source>
</evidence>
<reference evidence="4" key="1">
    <citation type="journal article" date="2019" name="Int. J. Syst. Evol. Microbiol.">
        <title>The Global Catalogue of Microorganisms (GCM) 10K type strain sequencing project: providing services to taxonomists for standard genome sequencing and annotation.</title>
        <authorList>
            <consortium name="The Broad Institute Genomics Platform"/>
            <consortium name="The Broad Institute Genome Sequencing Center for Infectious Disease"/>
            <person name="Wu L."/>
            <person name="Ma J."/>
        </authorList>
    </citation>
    <scope>NUCLEOTIDE SEQUENCE [LARGE SCALE GENOMIC DNA]</scope>
    <source>
        <strain evidence="4">CGMCC 1.16275</strain>
    </source>
</reference>
<comment type="caution">
    <text evidence="3">The sequence shown here is derived from an EMBL/GenBank/DDBJ whole genome shotgun (WGS) entry which is preliminary data.</text>
</comment>
<feature type="domain" description="Ice-binding protein C-terminal" evidence="2">
    <location>
        <begin position="409"/>
        <end position="432"/>
    </location>
</feature>
<dbReference type="Pfam" id="PF07589">
    <property type="entry name" value="PEP-CTERM"/>
    <property type="match status" value="1"/>
</dbReference>
<sequence length="441" mass="46393">MRFVRTALLTGAAAVACASATPASALNIVLNPDSSFASQPNGAAALYAFQKAANFWNTFLTNDATLRFNVSYAPLASGVIGSTGSNRVDTTAAQVYAGLAANAATSLDQIAVANLVPLTAKGGVSYRMPDSVTGVAGTGNGLGLETATRGSVFDNDDTYNNLVMYTNTAENKVLGLNFNAADTAFGNNVDARITFSSNFAFDFDPTDGIANGTQDFVAVAIHEMGHALGFVSGTDFYDVYGNPSGANKAIGNTINWDGESVLSVWDLFRYSTNPPSNAGFDPATGKRYLQLDPNRGAAFSFDGVHFFNANNSGEAEFGNLSTGRYNGDLQQASHWKDATGFFDENGCFNSSRQIGIMDPTSGTCQMGIVTANDLAAFDAMGYNLNFDVLQNQGWTLDTAHIFQLTGLAAVPEPATWAMMLLGFGVVGAATRRARASKVVYA</sequence>
<dbReference type="RefSeq" id="WP_380889600.1">
    <property type="nucleotide sequence ID" value="NZ_JBHUDY010000001.1"/>
</dbReference>
<evidence type="ECO:0000313" key="3">
    <source>
        <dbReference type="EMBL" id="MFD1612583.1"/>
    </source>
</evidence>
<dbReference type="PROSITE" id="PS51257">
    <property type="entry name" value="PROKAR_LIPOPROTEIN"/>
    <property type="match status" value="1"/>
</dbReference>
<dbReference type="Gene3D" id="3.40.390.10">
    <property type="entry name" value="Collagenase (Catalytic Domain)"/>
    <property type="match status" value="1"/>
</dbReference>
<dbReference type="NCBIfam" id="NF035944">
    <property type="entry name" value="PEPxxWA-CTERM"/>
    <property type="match status" value="1"/>
</dbReference>
<dbReference type="Proteomes" id="UP001597115">
    <property type="component" value="Unassembled WGS sequence"/>
</dbReference>
<feature type="signal peptide" evidence="1">
    <location>
        <begin position="1"/>
        <end position="25"/>
    </location>
</feature>
<gene>
    <name evidence="3" type="ORF">ACFSCW_12300</name>
</gene>
<protein>
    <submittedName>
        <fullName evidence="3">NF038122 family metalloprotease</fullName>
    </submittedName>
</protein>
<dbReference type="EMBL" id="JBHUDY010000001">
    <property type="protein sequence ID" value="MFD1612583.1"/>
    <property type="molecule type" value="Genomic_DNA"/>
</dbReference>
<dbReference type="SUPFAM" id="SSF55486">
    <property type="entry name" value="Metalloproteases ('zincins'), catalytic domain"/>
    <property type="match status" value="1"/>
</dbReference>
<keyword evidence="3" id="KW-0645">Protease</keyword>
<organism evidence="3 4">
    <name type="scientific">Sphingomonas tabacisoli</name>
    <dbReference type="NCBI Taxonomy" id="2249466"/>
    <lineage>
        <taxon>Bacteria</taxon>
        <taxon>Pseudomonadati</taxon>
        <taxon>Pseudomonadota</taxon>
        <taxon>Alphaproteobacteria</taxon>
        <taxon>Sphingomonadales</taxon>
        <taxon>Sphingomonadaceae</taxon>
        <taxon>Sphingomonas</taxon>
    </lineage>
</organism>
<dbReference type="NCBIfam" id="TIGR02595">
    <property type="entry name" value="PEP_CTERM"/>
    <property type="match status" value="1"/>
</dbReference>
<evidence type="ECO:0000256" key="1">
    <source>
        <dbReference type="SAM" id="SignalP"/>
    </source>
</evidence>
<dbReference type="GO" id="GO:0008237">
    <property type="term" value="F:metallopeptidase activity"/>
    <property type="evidence" value="ECO:0007669"/>
    <property type="project" value="UniProtKB-KW"/>
</dbReference>
<proteinExistence type="predicted"/>